<dbReference type="Gene3D" id="1.10.510.10">
    <property type="entry name" value="Transferase(Phosphotransferase) domain 1"/>
    <property type="match status" value="1"/>
</dbReference>
<dbReference type="InterPro" id="IPR008271">
    <property type="entry name" value="Ser/Thr_kinase_AS"/>
</dbReference>
<evidence type="ECO:0000259" key="6">
    <source>
        <dbReference type="PROSITE" id="PS50011"/>
    </source>
</evidence>
<name>A0A2U9BDZ5_SCOMX</name>
<dbReference type="GO" id="GO:0005737">
    <property type="term" value="C:cytoplasm"/>
    <property type="evidence" value="ECO:0007669"/>
    <property type="project" value="TreeGrafter"/>
</dbReference>
<dbReference type="PROSITE" id="PS00108">
    <property type="entry name" value="PROTEIN_KINASE_ST"/>
    <property type="match status" value="1"/>
</dbReference>
<dbReference type="GO" id="GO:0042771">
    <property type="term" value="P:intrinsic apoptotic signaling pathway in response to DNA damage by p53 class mediator"/>
    <property type="evidence" value="ECO:0007669"/>
    <property type="project" value="TreeGrafter"/>
</dbReference>
<keyword evidence="7" id="KW-0371">Homeobox</keyword>
<dbReference type="SMART" id="SM00220">
    <property type="entry name" value="S_TKc"/>
    <property type="match status" value="1"/>
</dbReference>
<evidence type="ECO:0000313" key="8">
    <source>
        <dbReference type="Proteomes" id="UP000246464"/>
    </source>
</evidence>
<dbReference type="GO" id="GO:0003714">
    <property type="term" value="F:transcription corepressor activity"/>
    <property type="evidence" value="ECO:0007669"/>
    <property type="project" value="TreeGrafter"/>
</dbReference>
<dbReference type="GO" id="GO:0005524">
    <property type="term" value="F:ATP binding"/>
    <property type="evidence" value="ECO:0007669"/>
    <property type="project" value="UniProtKB-KW"/>
</dbReference>
<dbReference type="SUPFAM" id="SSF56112">
    <property type="entry name" value="Protein kinase-like (PK-like)"/>
    <property type="match status" value="1"/>
</dbReference>
<dbReference type="PROSITE" id="PS50011">
    <property type="entry name" value="PROTEIN_KINASE_DOM"/>
    <property type="match status" value="1"/>
</dbReference>
<evidence type="ECO:0000256" key="2">
    <source>
        <dbReference type="ARBA" id="ARBA00022679"/>
    </source>
</evidence>
<dbReference type="Gene3D" id="3.30.200.20">
    <property type="entry name" value="Phosphorylase Kinase, domain 1"/>
    <property type="match status" value="1"/>
</dbReference>
<proteinExistence type="predicted"/>
<reference evidence="7 8" key="1">
    <citation type="submission" date="2017-12" db="EMBL/GenBank/DDBJ databases">
        <title>Integrating genomic resources of turbot (Scophthalmus maximus) in depth evaluation of genetic and physical mapping variation across individuals.</title>
        <authorList>
            <person name="Martinez P."/>
        </authorList>
    </citation>
    <scope>NUCLEOTIDE SEQUENCE [LARGE SCALE GENOMIC DNA]</scope>
</reference>
<dbReference type="GO" id="GO:0016605">
    <property type="term" value="C:PML body"/>
    <property type="evidence" value="ECO:0007669"/>
    <property type="project" value="TreeGrafter"/>
</dbReference>
<dbReference type="EMBL" id="CP026247">
    <property type="protein sequence ID" value="AWP02000.1"/>
    <property type="molecule type" value="Genomic_DNA"/>
</dbReference>
<evidence type="ECO:0000256" key="4">
    <source>
        <dbReference type="ARBA" id="ARBA00022777"/>
    </source>
</evidence>
<dbReference type="PANTHER" id="PTHR24058">
    <property type="entry name" value="DUAL SPECIFICITY PROTEIN KINASE"/>
    <property type="match status" value="1"/>
</dbReference>
<keyword evidence="2" id="KW-0808">Transferase</keyword>
<feature type="domain" description="Protein kinase" evidence="6">
    <location>
        <begin position="1"/>
        <end position="307"/>
    </location>
</feature>
<dbReference type="InterPro" id="IPR050494">
    <property type="entry name" value="Ser_Thr_dual-spec_kinase"/>
</dbReference>
<dbReference type="PANTHER" id="PTHR24058:SF53">
    <property type="entry name" value="HOMEODOMAIN-INTERACTING PROTEIN KINASE 2"/>
    <property type="match status" value="1"/>
</dbReference>
<evidence type="ECO:0000256" key="1">
    <source>
        <dbReference type="ARBA" id="ARBA00022527"/>
    </source>
</evidence>
<keyword evidence="1" id="KW-0723">Serine/threonine-protein kinase</keyword>
<dbReference type="GO" id="GO:0003713">
    <property type="term" value="F:transcription coactivator activity"/>
    <property type="evidence" value="ECO:0007669"/>
    <property type="project" value="TreeGrafter"/>
</dbReference>
<dbReference type="GO" id="GO:0045944">
    <property type="term" value="P:positive regulation of transcription by RNA polymerase II"/>
    <property type="evidence" value="ECO:0007669"/>
    <property type="project" value="TreeGrafter"/>
</dbReference>
<keyword evidence="3" id="KW-0547">Nucleotide-binding</keyword>
<keyword evidence="8" id="KW-1185">Reference proteome</keyword>
<evidence type="ECO:0000256" key="5">
    <source>
        <dbReference type="ARBA" id="ARBA00022840"/>
    </source>
</evidence>
<dbReference type="InterPro" id="IPR000719">
    <property type="entry name" value="Prot_kinase_dom"/>
</dbReference>
<organism evidence="7 8">
    <name type="scientific">Scophthalmus maximus</name>
    <name type="common">Turbot</name>
    <name type="synonym">Psetta maxima</name>
    <dbReference type="NCBI Taxonomy" id="52904"/>
    <lineage>
        <taxon>Eukaryota</taxon>
        <taxon>Metazoa</taxon>
        <taxon>Chordata</taxon>
        <taxon>Craniata</taxon>
        <taxon>Vertebrata</taxon>
        <taxon>Euteleostomi</taxon>
        <taxon>Actinopterygii</taxon>
        <taxon>Neopterygii</taxon>
        <taxon>Teleostei</taxon>
        <taxon>Neoteleostei</taxon>
        <taxon>Acanthomorphata</taxon>
        <taxon>Carangaria</taxon>
        <taxon>Pleuronectiformes</taxon>
        <taxon>Pleuronectoidei</taxon>
        <taxon>Scophthalmidae</taxon>
        <taxon>Scophthalmus</taxon>
    </lineage>
</organism>
<keyword evidence="7" id="KW-0238">DNA-binding</keyword>
<dbReference type="GO" id="GO:0004674">
    <property type="term" value="F:protein serine/threonine kinase activity"/>
    <property type="evidence" value="ECO:0007669"/>
    <property type="project" value="UniProtKB-KW"/>
</dbReference>
<dbReference type="Proteomes" id="UP000246464">
    <property type="component" value="Chromosome 5"/>
</dbReference>
<dbReference type="GO" id="GO:0004713">
    <property type="term" value="F:protein tyrosine kinase activity"/>
    <property type="evidence" value="ECO:0007669"/>
    <property type="project" value="TreeGrafter"/>
</dbReference>
<evidence type="ECO:0000256" key="3">
    <source>
        <dbReference type="ARBA" id="ARBA00022741"/>
    </source>
</evidence>
<dbReference type="InterPro" id="IPR011009">
    <property type="entry name" value="Kinase-like_dom_sf"/>
</dbReference>
<dbReference type="Pfam" id="PF00069">
    <property type="entry name" value="Pkinase"/>
    <property type="match status" value="1"/>
</dbReference>
<protein>
    <submittedName>
        <fullName evidence="7">Putative homeodomain-interacting protein kinase 2-like</fullName>
    </submittedName>
</protein>
<accession>A0A2U9BDZ5</accession>
<dbReference type="GO" id="GO:0003677">
    <property type="term" value="F:DNA binding"/>
    <property type="evidence" value="ECO:0007669"/>
    <property type="project" value="UniProtKB-KW"/>
</dbReference>
<evidence type="ECO:0000313" key="7">
    <source>
        <dbReference type="EMBL" id="AWP02000.1"/>
    </source>
</evidence>
<dbReference type="GO" id="GO:0007224">
    <property type="term" value="P:smoothened signaling pathway"/>
    <property type="evidence" value="ECO:0007669"/>
    <property type="project" value="TreeGrafter"/>
</dbReference>
<gene>
    <name evidence="7" type="ORF">SMAX5B_022737</name>
</gene>
<dbReference type="GO" id="GO:0046332">
    <property type="term" value="F:SMAD binding"/>
    <property type="evidence" value="ECO:0007669"/>
    <property type="project" value="TreeGrafter"/>
</dbReference>
<dbReference type="AlphaFoldDB" id="A0A2U9BDZ5"/>
<keyword evidence="4 7" id="KW-0418">Kinase</keyword>
<sequence length="319" mass="36755">MKTLEACEVSERDDVALKLLKSERSARREIRMLEAVSALDPVKKNVVRFLETFVVKEQTCLVFEVLDRNLYQLLRERQMKPLSPNEIRPIAHQLVTAFNGLKGLGVIHSDLKPDNIMLVNHVNEPFRVKIIDFGVSFMTSDYIRGQKIQPLGYRAPEVTLGLPVSEAIDMWSLGCVLVLLYIVHNPFSKYCEYQSMGNIVDMLGQPADHLLDAGFHTNKFFEVNQHWNKPRWWMKTPKEYQLSSGLGPKKRKRDFKRLSDLITIYPERQGAIELEDRRAFVSLLSCLLDTDPAKRITPERALAHPFLTMVHLAKKIDIK</sequence>
<keyword evidence="5" id="KW-0067">ATP-binding</keyword>